<evidence type="ECO:0000313" key="1">
    <source>
        <dbReference type="EMBL" id="RUS95868.1"/>
    </source>
</evidence>
<reference evidence="1" key="2">
    <citation type="journal article" date="2019" name="Genome Biol. Evol.">
        <title>Day and night: Metabolic profiles and evolutionary relationships of six axenic non-marine cyanobacteria.</title>
        <authorList>
            <person name="Will S.E."/>
            <person name="Henke P."/>
            <person name="Boedeker C."/>
            <person name="Huang S."/>
            <person name="Brinkmann H."/>
            <person name="Rohde M."/>
            <person name="Jarek M."/>
            <person name="Friedl T."/>
            <person name="Seufert S."/>
            <person name="Schumacher M."/>
            <person name="Overmann J."/>
            <person name="Neumann-Schaal M."/>
            <person name="Petersen J."/>
        </authorList>
    </citation>
    <scope>NUCLEOTIDE SEQUENCE [LARGE SCALE GENOMIC DNA]</scope>
    <source>
        <strain evidence="1">PCC 7102</strain>
    </source>
</reference>
<dbReference type="Proteomes" id="UP000271624">
    <property type="component" value="Unassembled WGS sequence"/>
</dbReference>
<proteinExistence type="predicted"/>
<reference evidence="1" key="1">
    <citation type="submission" date="2018-12" db="EMBL/GenBank/DDBJ databases">
        <authorList>
            <person name="Will S."/>
            <person name="Neumann-Schaal M."/>
            <person name="Henke P."/>
        </authorList>
    </citation>
    <scope>NUCLEOTIDE SEQUENCE</scope>
    <source>
        <strain evidence="1">PCC 7102</strain>
    </source>
</reference>
<protein>
    <submittedName>
        <fullName evidence="1">Uncharacterized protein</fullName>
    </submittedName>
</protein>
<organism evidence="1 2">
    <name type="scientific">Dulcicalothrix desertica PCC 7102</name>
    <dbReference type="NCBI Taxonomy" id="232991"/>
    <lineage>
        <taxon>Bacteria</taxon>
        <taxon>Bacillati</taxon>
        <taxon>Cyanobacteriota</taxon>
        <taxon>Cyanophyceae</taxon>
        <taxon>Nostocales</taxon>
        <taxon>Calotrichaceae</taxon>
        <taxon>Dulcicalothrix</taxon>
    </lineage>
</organism>
<keyword evidence="2" id="KW-1185">Reference proteome</keyword>
<dbReference type="AlphaFoldDB" id="A0A433UPU4"/>
<dbReference type="EMBL" id="RSCL01000039">
    <property type="protein sequence ID" value="RUS95868.1"/>
    <property type="molecule type" value="Genomic_DNA"/>
</dbReference>
<sequence length="111" mass="13113">MTNQATNNRLVVFEKTLEKICLGIKEKTWKCEFYNQSTPQYNYWMLEAVNGDYTVEVMYTDTEQYDFTIKHKDVVSYEVSESGNEIEFNFITGYFIKLLNEHKKLVASLPN</sequence>
<evidence type="ECO:0000313" key="2">
    <source>
        <dbReference type="Proteomes" id="UP000271624"/>
    </source>
</evidence>
<comment type="caution">
    <text evidence="1">The sequence shown here is derived from an EMBL/GenBank/DDBJ whole genome shotgun (WGS) entry which is preliminary data.</text>
</comment>
<name>A0A433UPU4_9CYAN</name>
<dbReference type="RefSeq" id="WP_127086858.1">
    <property type="nucleotide sequence ID" value="NZ_RSCL01000039.1"/>
</dbReference>
<gene>
    <name evidence="1" type="ORF">DSM106972_088810</name>
</gene>
<accession>A0A433UPU4</accession>